<keyword evidence="1" id="KW-0812">Transmembrane</keyword>
<keyword evidence="2" id="KW-0378">Hydrolase</keyword>
<reference evidence="2" key="1">
    <citation type="journal article" date="2013" name="Environ. Microbiol.">
        <title>Microbiota from the distal guts of lean and obese adolescents exhibit partial functional redundancy besides clear differences in community structure.</title>
        <authorList>
            <person name="Ferrer M."/>
            <person name="Ruiz A."/>
            <person name="Lanza F."/>
            <person name="Haange S.B."/>
            <person name="Oberbach A."/>
            <person name="Till H."/>
            <person name="Bargiela R."/>
            <person name="Campoy C."/>
            <person name="Segura M.T."/>
            <person name="Richter M."/>
            <person name="von Bergen M."/>
            <person name="Seifert J."/>
            <person name="Suarez A."/>
        </authorList>
    </citation>
    <scope>NUCLEOTIDE SEQUENCE</scope>
</reference>
<dbReference type="EMBL" id="AJWY01001920">
    <property type="protein sequence ID" value="EKC79052.1"/>
    <property type="molecule type" value="Genomic_DNA"/>
</dbReference>
<keyword evidence="2" id="KW-0645">Protease</keyword>
<feature type="non-terminal residue" evidence="2">
    <location>
        <position position="68"/>
    </location>
</feature>
<protein>
    <submittedName>
        <fullName evidence="2">Membrane protease FtsH catalytic subunit</fullName>
    </submittedName>
</protein>
<evidence type="ECO:0000256" key="1">
    <source>
        <dbReference type="SAM" id="Phobius"/>
    </source>
</evidence>
<dbReference type="GO" id="GO:0008233">
    <property type="term" value="F:peptidase activity"/>
    <property type="evidence" value="ECO:0007669"/>
    <property type="project" value="UniProtKB-KW"/>
</dbReference>
<keyword evidence="1" id="KW-0472">Membrane</keyword>
<gene>
    <name evidence="2" type="ORF">LEA_02850</name>
</gene>
<proteinExistence type="predicted"/>
<keyword evidence="1" id="KW-1133">Transmembrane helix</keyword>
<dbReference type="GO" id="GO:0006508">
    <property type="term" value="P:proteolysis"/>
    <property type="evidence" value="ECO:0007669"/>
    <property type="project" value="UniProtKB-KW"/>
</dbReference>
<dbReference type="AlphaFoldDB" id="K1U1D5"/>
<name>K1U1D5_9ZZZZ</name>
<comment type="caution">
    <text evidence="2">The sequence shown here is derived from an EMBL/GenBank/DDBJ whole genome shotgun (WGS) entry which is preliminary data.</text>
</comment>
<evidence type="ECO:0000313" key="2">
    <source>
        <dbReference type="EMBL" id="EKC79052.1"/>
    </source>
</evidence>
<feature type="transmembrane region" description="Helical" evidence="1">
    <location>
        <begin position="12"/>
        <end position="32"/>
    </location>
</feature>
<accession>K1U1D5</accession>
<organism evidence="2">
    <name type="scientific">human gut metagenome</name>
    <dbReference type="NCBI Taxonomy" id="408170"/>
    <lineage>
        <taxon>unclassified sequences</taxon>
        <taxon>metagenomes</taxon>
        <taxon>organismal metagenomes</taxon>
    </lineage>
</organism>
<sequence>MNQNNKFKGIFIYLAVIVLLVIGMVTMLQMSATPGEHTTYSKVISEFDNYNVSGYTLDLGSGELQYTL</sequence>